<evidence type="ECO:0000256" key="5">
    <source>
        <dbReference type="ARBA" id="ARBA00022833"/>
    </source>
</evidence>
<dbReference type="InterPro" id="IPR051059">
    <property type="entry name" value="VerF-like"/>
</dbReference>
<evidence type="ECO:0000256" key="7">
    <source>
        <dbReference type="PROSITE-ProRule" id="PRU00042"/>
    </source>
</evidence>
<evidence type="ECO:0000256" key="4">
    <source>
        <dbReference type="ARBA" id="ARBA00022771"/>
    </source>
</evidence>
<dbReference type="GO" id="GO:0000981">
    <property type="term" value="F:DNA-binding transcription factor activity, RNA polymerase II-specific"/>
    <property type="evidence" value="ECO:0007669"/>
    <property type="project" value="InterPro"/>
</dbReference>
<dbReference type="SUPFAM" id="SSF57667">
    <property type="entry name" value="beta-beta-alpha zinc fingers"/>
    <property type="match status" value="1"/>
</dbReference>
<evidence type="ECO:0000256" key="3">
    <source>
        <dbReference type="ARBA" id="ARBA00022737"/>
    </source>
</evidence>
<evidence type="ECO:0000256" key="2">
    <source>
        <dbReference type="ARBA" id="ARBA00022723"/>
    </source>
</evidence>
<keyword evidence="6" id="KW-0539">Nucleus</keyword>
<dbReference type="Pfam" id="PF04082">
    <property type="entry name" value="Fungal_trans"/>
    <property type="match status" value="1"/>
</dbReference>
<evidence type="ECO:0000256" key="6">
    <source>
        <dbReference type="ARBA" id="ARBA00023242"/>
    </source>
</evidence>
<dbReference type="PANTHER" id="PTHR40626">
    <property type="entry name" value="MIP31509P"/>
    <property type="match status" value="1"/>
</dbReference>
<name>A0A4T0WY14_9ASCO</name>
<dbReference type="GO" id="GO:0005634">
    <property type="term" value="C:nucleus"/>
    <property type="evidence" value="ECO:0007669"/>
    <property type="project" value="UniProtKB-SubCell"/>
</dbReference>
<protein>
    <recommendedName>
        <fullName evidence="8">C2H2-type domain-containing protein</fullName>
    </recommendedName>
</protein>
<dbReference type="GO" id="GO:0008270">
    <property type="term" value="F:zinc ion binding"/>
    <property type="evidence" value="ECO:0007669"/>
    <property type="project" value="UniProtKB-KW"/>
</dbReference>
<dbReference type="Pfam" id="PF00096">
    <property type="entry name" value="zf-C2H2"/>
    <property type="match status" value="2"/>
</dbReference>
<evidence type="ECO:0000259" key="8">
    <source>
        <dbReference type="PROSITE" id="PS50157"/>
    </source>
</evidence>
<dbReference type="GO" id="GO:0000978">
    <property type="term" value="F:RNA polymerase II cis-regulatory region sequence-specific DNA binding"/>
    <property type="evidence" value="ECO:0007669"/>
    <property type="project" value="InterPro"/>
</dbReference>
<dbReference type="InterPro" id="IPR007219">
    <property type="entry name" value="XnlR_reg_dom"/>
</dbReference>
<dbReference type="PROSITE" id="PS00028">
    <property type="entry name" value="ZINC_FINGER_C2H2_1"/>
    <property type="match status" value="2"/>
</dbReference>
<organism evidence="9 10">
    <name type="scientific">Pichia inconspicua</name>
    <dbReference type="NCBI Taxonomy" id="52247"/>
    <lineage>
        <taxon>Eukaryota</taxon>
        <taxon>Fungi</taxon>
        <taxon>Dikarya</taxon>
        <taxon>Ascomycota</taxon>
        <taxon>Saccharomycotina</taxon>
        <taxon>Pichiomycetes</taxon>
        <taxon>Pichiales</taxon>
        <taxon>Pichiaceae</taxon>
        <taxon>Pichia</taxon>
    </lineage>
</organism>
<dbReference type="AlphaFoldDB" id="A0A4T0WY14"/>
<dbReference type="InterPro" id="IPR013087">
    <property type="entry name" value="Znf_C2H2_type"/>
</dbReference>
<keyword evidence="3" id="KW-0677">Repeat</keyword>
<evidence type="ECO:0000256" key="1">
    <source>
        <dbReference type="ARBA" id="ARBA00004123"/>
    </source>
</evidence>
<dbReference type="InterPro" id="IPR036236">
    <property type="entry name" value="Znf_C2H2_sf"/>
</dbReference>
<dbReference type="Gene3D" id="3.30.160.60">
    <property type="entry name" value="Classic Zinc Finger"/>
    <property type="match status" value="2"/>
</dbReference>
<dbReference type="PROSITE" id="PS50157">
    <property type="entry name" value="ZINC_FINGER_C2H2_2"/>
    <property type="match status" value="2"/>
</dbReference>
<dbReference type="GO" id="GO:0000785">
    <property type="term" value="C:chromatin"/>
    <property type="evidence" value="ECO:0007669"/>
    <property type="project" value="TreeGrafter"/>
</dbReference>
<feature type="domain" description="C2H2-type" evidence="8">
    <location>
        <begin position="117"/>
        <end position="146"/>
    </location>
</feature>
<proteinExistence type="predicted"/>
<dbReference type="GO" id="GO:0006351">
    <property type="term" value="P:DNA-templated transcription"/>
    <property type="evidence" value="ECO:0007669"/>
    <property type="project" value="InterPro"/>
</dbReference>
<evidence type="ECO:0000313" key="9">
    <source>
        <dbReference type="EMBL" id="TID19295.1"/>
    </source>
</evidence>
<dbReference type="CDD" id="cd12148">
    <property type="entry name" value="fungal_TF_MHR"/>
    <property type="match status" value="1"/>
</dbReference>
<feature type="domain" description="C2H2-type" evidence="8">
    <location>
        <begin position="87"/>
        <end position="116"/>
    </location>
</feature>
<dbReference type="OrthoDB" id="1405595at2759"/>
<reference evidence="9 10" key="1">
    <citation type="journal article" date="2019" name="Front. Genet.">
        <title>Whole-Genome Sequencing of the Opportunistic Yeast Pathogen Candida inconspicua Uncovers Its Hybrid Origin.</title>
        <authorList>
            <person name="Mixao V."/>
            <person name="Hansen A.P."/>
            <person name="Saus E."/>
            <person name="Boekhout T."/>
            <person name="Lass-Florl C."/>
            <person name="Gabaldon T."/>
        </authorList>
    </citation>
    <scope>NUCLEOTIDE SEQUENCE [LARGE SCALE GENOMIC DNA]</scope>
    <source>
        <strain evidence="9 10">CBS 180</strain>
    </source>
</reference>
<comment type="caution">
    <text evidence="9">The sequence shown here is derived from an EMBL/GenBank/DDBJ whole genome shotgun (WGS) entry which is preliminary data.</text>
</comment>
<dbReference type="PANTHER" id="PTHR40626:SF11">
    <property type="entry name" value="ZINC FINGER PROTEIN YPR022C"/>
    <property type="match status" value="1"/>
</dbReference>
<dbReference type="STRING" id="52247.A0A4T0WY14"/>
<dbReference type="SMART" id="SM00355">
    <property type="entry name" value="ZnF_C2H2"/>
    <property type="match status" value="2"/>
</dbReference>
<dbReference type="Proteomes" id="UP000307173">
    <property type="component" value="Unassembled WGS sequence"/>
</dbReference>
<evidence type="ECO:0000313" key="10">
    <source>
        <dbReference type="Proteomes" id="UP000307173"/>
    </source>
</evidence>
<gene>
    <name evidence="9" type="ORF">CANINC_003724</name>
</gene>
<keyword evidence="5" id="KW-0862">Zinc</keyword>
<keyword evidence="10" id="KW-1185">Reference proteome</keyword>
<dbReference type="EMBL" id="SELW01000597">
    <property type="protein sequence ID" value="TID19295.1"/>
    <property type="molecule type" value="Genomic_DNA"/>
</dbReference>
<comment type="subcellular location">
    <subcellularLocation>
        <location evidence="1">Nucleus</location>
    </subcellularLocation>
</comment>
<sequence length="978" mass="111566">MSDQIKLSNLINSTEAEVTAGSTNIENITDTPNIASNNFPSSLTQAINGDDSNSGNILDLSSTDVENTAKPKSKHRGRKKVLSGPPYYCTYPGCDKSFQRSEHLSRHKLNHNPKTIFSCTFTGCSKTFVRHDLLNRHLKRHNEKIQKVNNDNKSNGGFLNSVVSRNIFALKKNKPATTNITNAIPSKDITQLPNNQTDISNSTAYRALDTTSNYSINQQNNQNIQHSPQYSDIQSSTSNLNLFGWLFPDSINFNSSNTNSNNISNLSQMNNNPTNFFQEPQLNPATLINSNFSNFNSPSNHATNSSSNFLSDLNDFHMNNNTHNFFTVQDHFSPGSSSGCIDSTPESDSRVKMVSNGNTGIGILSHMSHNIAPLQSFQHSQGHQNSTDHSMLHYDENLLYKLTQEQMMEFGRLIPALKSNQDFTKLKFEKALKTYWNFFHPRFPMLHRPTFKSVEAPILLLAAMIVLGSKLFMCVDNITCPEDSCIKQPNVLSDTISEPLRWLLFASPFFQPPAEVWIIQSLLMLEFYEKHCSSRKLHERSHLHHGTTIQLLRRSPTLGGASTKFNNESNSNGNEDIENWYKWIEIESMKRATFMCFYMDAIDAICMGHQMFIYSHQIQMTMPVEDVIWESSFNKFNKNFKLFKRPKQFLLVLRNIMNGKSTKTNSFGKKILLAGLSAILFQIQQRDLQLFFGLDKFTSTISENWRDLLTAAFAIWRNDVGTSCCSSKTAIDNLNSLGNSSQFSTSDTRCKCIAYHLAHIYMSISHYDVFIVCGAPWRMNVKPSSHEERMSIKTRVIEWSKTRHCEVSIVQCYLSMFEMFLSPQDSTYDYQYEYLPDADLFFRSYSIGYMLLVIWSYLYVKTGFEGIDSTHNNNLNGYEYLKNIRTQFTVKSEGVLLHTWFTNQTGAEFYGDLMRWVNVLPEIDGLMNVVGLLDLVGESFIKAEFKVVKEIGKLLLFCKDRALGKTDMEILEDMYFVD</sequence>
<accession>A0A4T0WY14</accession>
<keyword evidence="4 7" id="KW-0863">Zinc-finger</keyword>
<keyword evidence="2" id="KW-0479">Metal-binding</keyword>